<feature type="non-terminal residue" evidence="1">
    <location>
        <position position="493"/>
    </location>
</feature>
<dbReference type="Proteomes" id="UP001139981">
    <property type="component" value="Unassembled WGS sequence"/>
</dbReference>
<evidence type="ECO:0000313" key="1">
    <source>
        <dbReference type="EMBL" id="KAJ2895525.1"/>
    </source>
</evidence>
<keyword evidence="1" id="KW-0012">Acyltransferase</keyword>
<dbReference type="EC" id="2.3.1.86" evidence="1"/>
<keyword evidence="1" id="KW-0808">Transferase</keyword>
<organism evidence="1 2">
    <name type="scientific">Coemansia aciculifera</name>
    <dbReference type="NCBI Taxonomy" id="417176"/>
    <lineage>
        <taxon>Eukaryota</taxon>
        <taxon>Fungi</taxon>
        <taxon>Fungi incertae sedis</taxon>
        <taxon>Zoopagomycota</taxon>
        <taxon>Kickxellomycotina</taxon>
        <taxon>Kickxellomycetes</taxon>
        <taxon>Kickxellales</taxon>
        <taxon>Kickxellaceae</taxon>
        <taxon>Coemansia</taxon>
    </lineage>
</organism>
<comment type="caution">
    <text evidence="1">The sequence shown here is derived from an EMBL/GenBank/DDBJ whole genome shotgun (WGS) entry which is preliminary data.</text>
</comment>
<accession>A0ACC1M4M4</accession>
<evidence type="ECO:0000313" key="2">
    <source>
        <dbReference type="Proteomes" id="UP001139981"/>
    </source>
</evidence>
<gene>
    <name evidence="1" type="primary">FAS1</name>
    <name evidence="1" type="ORF">IWW38_002283</name>
</gene>
<reference evidence="1" key="1">
    <citation type="submission" date="2022-07" db="EMBL/GenBank/DDBJ databases">
        <title>Phylogenomic reconstructions and comparative analyses of Kickxellomycotina fungi.</title>
        <authorList>
            <person name="Reynolds N.K."/>
            <person name="Stajich J.E."/>
            <person name="Barry K."/>
            <person name="Grigoriev I.V."/>
            <person name="Crous P."/>
            <person name="Smith M.E."/>
        </authorList>
    </citation>
    <scope>NUCLEOTIDE SEQUENCE</scope>
    <source>
        <strain evidence="1">CBS 190363</strain>
    </source>
</reference>
<name>A0ACC1M4M4_9FUNG</name>
<sequence>MTSAILGTELPEMSIVSDIRFVDPTKLARSFSAGYPAAESQLLHSEDIQFFIGICKRRGQKPVPFIPVLDIDFSILLAKDSIWQSEDLDAVVGHDPQRIAIQQGPVAARYSTVVNEPVKDILDGVYHGHIAALLSRDYNGDASSVPVVEYVGAQPQAMVALPATVDVQVTASARIYQLPVESDQLPELREWLSILAGPANSWLRALLTTPVIVEGTSYVDNYVQRALRPLLGQAITVSMDGCQPRSLEVVDADSGLLALKIERNSEGTIELNIYHPVASGTTSLCYLFVYQPQQPLTPIRFVVEGNVERMCQLYLDAWIDNADVPADSTNVSSVSSRLTSEGFVITKEHVRALCLNVRNRSKHYSLKVDGELFAPMEFLIVSTLPNLTRVLSSAVVTNDSLKILHLYNKFRLVDDATMLKVGDRVSSDLVVSGLVSTPLGRRVTLYINLYRHAKKIATIEAGFLYRGDFVDIDKTFEHALDRRFIIQLATAVD</sequence>
<keyword evidence="2" id="KW-1185">Reference proteome</keyword>
<protein>
    <submittedName>
        <fullName evidence="1">Beta subunit of fatty acid synthetase</fullName>
        <ecNumber evidence="1">2.3.1.86</ecNumber>
    </submittedName>
</protein>
<proteinExistence type="predicted"/>
<dbReference type="EMBL" id="JANBVB010000283">
    <property type="protein sequence ID" value="KAJ2895525.1"/>
    <property type="molecule type" value="Genomic_DNA"/>
</dbReference>